<evidence type="ECO:0000313" key="14">
    <source>
        <dbReference type="Proteomes" id="UP000242875"/>
    </source>
</evidence>
<keyword evidence="14" id="KW-1185">Reference proteome</keyword>
<keyword evidence="6 11" id="KW-0812">Transmembrane</keyword>
<dbReference type="AlphaFoldDB" id="A0A261XW54"/>
<dbReference type="GO" id="GO:0004100">
    <property type="term" value="F:chitin synthase activity"/>
    <property type="evidence" value="ECO:0007669"/>
    <property type="project" value="UniProtKB-EC"/>
</dbReference>
<evidence type="ECO:0000256" key="5">
    <source>
        <dbReference type="ARBA" id="ARBA00022679"/>
    </source>
</evidence>
<evidence type="ECO:0000256" key="7">
    <source>
        <dbReference type="ARBA" id="ARBA00022989"/>
    </source>
</evidence>
<feature type="compositionally biased region" description="Polar residues" evidence="10">
    <location>
        <begin position="1192"/>
        <end position="1232"/>
    </location>
</feature>
<feature type="region of interest" description="Disordered" evidence="10">
    <location>
        <begin position="143"/>
        <end position="189"/>
    </location>
</feature>
<dbReference type="InterPro" id="IPR029044">
    <property type="entry name" value="Nucleotide-diphossugar_trans"/>
</dbReference>
<dbReference type="SUPFAM" id="SSF53448">
    <property type="entry name" value="Nucleotide-diphospho-sugar transferases"/>
    <property type="match status" value="1"/>
</dbReference>
<dbReference type="GO" id="GO:0006031">
    <property type="term" value="P:chitin biosynthetic process"/>
    <property type="evidence" value="ECO:0007669"/>
    <property type="project" value="TreeGrafter"/>
</dbReference>
<feature type="compositionally biased region" description="Basic and acidic residues" evidence="10">
    <location>
        <begin position="1249"/>
        <end position="1258"/>
    </location>
</feature>
<name>A0A261XW54_9FUNG</name>
<feature type="transmembrane region" description="Helical" evidence="11">
    <location>
        <begin position="1044"/>
        <end position="1062"/>
    </location>
</feature>
<dbReference type="CDD" id="cd04190">
    <property type="entry name" value="Chitin_synth_C"/>
    <property type="match status" value="1"/>
</dbReference>
<dbReference type="GO" id="GO:0005886">
    <property type="term" value="C:plasma membrane"/>
    <property type="evidence" value="ECO:0007669"/>
    <property type="project" value="UniProtKB-SubCell"/>
</dbReference>
<dbReference type="EMBL" id="MVBO01000140">
    <property type="protein sequence ID" value="OZJ02615.1"/>
    <property type="molecule type" value="Genomic_DNA"/>
</dbReference>
<dbReference type="InterPro" id="IPR004835">
    <property type="entry name" value="Chitin_synth"/>
</dbReference>
<feature type="region of interest" description="Disordered" evidence="10">
    <location>
        <begin position="1"/>
        <end position="64"/>
    </location>
</feature>
<accession>A0A261XW54</accession>
<feature type="transmembrane region" description="Helical" evidence="11">
    <location>
        <begin position="547"/>
        <end position="569"/>
    </location>
</feature>
<dbReference type="PANTHER" id="PTHR22914">
    <property type="entry name" value="CHITIN SYNTHASE"/>
    <property type="match status" value="1"/>
</dbReference>
<evidence type="ECO:0000256" key="8">
    <source>
        <dbReference type="ARBA" id="ARBA00023136"/>
    </source>
</evidence>
<feature type="region of interest" description="Disordered" evidence="10">
    <location>
        <begin position="1192"/>
        <end position="1270"/>
    </location>
</feature>
<keyword evidence="4" id="KW-0328">Glycosyltransferase</keyword>
<comment type="caution">
    <text evidence="13">The sequence shown here is derived from an EMBL/GenBank/DDBJ whole genome shotgun (WGS) entry which is preliminary data.</text>
</comment>
<evidence type="ECO:0000256" key="6">
    <source>
        <dbReference type="ARBA" id="ARBA00022692"/>
    </source>
</evidence>
<dbReference type="Pfam" id="PF03142">
    <property type="entry name" value="Chitin_synth_2"/>
    <property type="match status" value="1"/>
</dbReference>
<evidence type="ECO:0000259" key="12">
    <source>
        <dbReference type="Pfam" id="PF22997"/>
    </source>
</evidence>
<evidence type="ECO:0000256" key="3">
    <source>
        <dbReference type="ARBA" id="ARBA00022475"/>
    </source>
</evidence>
<feature type="compositionally biased region" description="Basic residues" evidence="10">
    <location>
        <begin position="1"/>
        <end position="10"/>
    </location>
</feature>
<keyword evidence="5" id="KW-0808">Transferase</keyword>
<evidence type="ECO:0000256" key="1">
    <source>
        <dbReference type="ARBA" id="ARBA00004651"/>
    </source>
</evidence>
<evidence type="ECO:0000256" key="11">
    <source>
        <dbReference type="SAM" id="Phobius"/>
    </source>
</evidence>
<feature type="transmembrane region" description="Helical" evidence="11">
    <location>
        <begin position="271"/>
        <end position="289"/>
    </location>
</feature>
<sequence>MSRTYTHRKPVYQSHEDDISYDTSSTLHSSFLPQPAQLNSQRQSNSHVSSPSTHRQTRASQAEHPANYRGISVSAQHPGQEVRQSRFFSADLHQLPQDAYRNRQSIPDIQRMRFHNAGTKASFPTYQAQIDTYGNQPRADVHIFPPSSLNVGATRKRSLTRPERSRPRPSLVRPMSTRRLSNYSDEVGPDEVITSNAQTMDSEKLDADLNRTHIRETVTSMTHDGIQPAVDLETGRPSYIPARPPLPTQASTPGPRRMLPVASPEEKRRHSIWEIFAIIMTCCFPPFVLKYCCRKMNKQVRQAWREKMTLVYLIAFACACLAFVTFGLHIALCPDSTNVHYPYSQYNGSRLVKTWRTEVLVYGNLYQFSDMQGYIQSKGMNFSVDYWGADLSPLFLNDGAASCNPYGGIGNANGSCRVNDPFGGWIEHPCIPISDLQSSLKSTSVLNFDWIDLVPNDSNGFQNPGLIGYDGKVLNISSYLSSNNLTFGAHADTILRHEKSTDATYLLSAWSDSKDAAACLEAKYTVGYLESETMGCFASQAVLTTTMVFVFGLIIIRFTMAVLFQWLIAHSLVRPGGRSGFLAWRSVMGGNNDPANKRPSNHSMYKTEDELQMYEDILKDTSTESKAALLATQANSVASSADQSNLYALMLVTCYSEGRGSIKTTLDSLAETTYSSRHKLMFIVADGLIKGSGETQTTPDIIVDMLDIPPTMTEPKACSYVAVADGAKQWNMAKVYAGYYKHAKFRVPAIVVVKCGTVQERSIELKPGNRGKRDSQVILMSFLQRVLFNDRLCELDYELFWKMTWLMHGVTPDKFEVVLMVDADTKVMPKSLSYMVAAMVNDITIMGLCGETRIANKRSSWVTMIQVFEYYISHHYSKAFESVFGGVTCLPGCFCMYRIKAPKNGAWVPILANPDILQEYNQNVVNTLHAKNLLLLGEDRFLSTLMLRMYPKRQMMFLPQARCKTVVPDRFSVLVSQRRRWINSTVHNLMELVMVSDLCGIACLSMQFAIMMELLGTLVLPAAICFTMYLIIQVCISNDPQITPLVLLAAILGLPALLIVITTRKLVYIAWMSIYILALPIWNFVLPVYSFWHFDDFTWGSTRTVEGEVRQGDHSMKDGDFDASQITMRKWEEWERERLMEQRRKAAMLASFGKASSRTYSGSTLAVSDTGALAVLGLSSAEDLMAIRNHIANSDSPDSHSTYQTAPDSEMSSFERFPTSNNRQSRVQSTPLFQHVANRGSRGNSSPLRHSDHIDFRSRQVYPAKRHSRF</sequence>
<evidence type="ECO:0000256" key="2">
    <source>
        <dbReference type="ARBA" id="ARBA00012543"/>
    </source>
</evidence>
<dbReference type="Pfam" id="PF22997">
    <property type="entry name" value="CHS4"/>
    <property type="match status" value="1"/>
</dbReference>
<feature type="transmembrane region" description="Helical" evidence="11">
    <location>
        <begin position="310"/>
        <end position="332"/>
    </location>
</feature>
<keyword evidence="7 11" id="KW-1133">Transmembrane helix</keyword>
<proteinExistence type="predicted"/>
<reference evidence="13 14" key="1">
    <citation type="journal article" date="2017" name="Mycologia">
        <title>Bifiguratus adelaidae, gen. et sp. nov., a new member of Mucoromycotina in endophytic and soil-dwelling habitats.</title>
        <authorList>
            <person name="Torres-Cruz T.J."/>
            <person name="Billingsley Tobias T.L."/>
            <person name="Almatruk M."/>
            <person name="Hesse C."/>
            <person name="Kuske C.R."/>
            <person name="Desiro A."/>
            <person name="Benucci G.M."/>
            <person name="Bonito G."/>
            <person name="Stajich J.E."/>
            <person name="Dunlap C."/>
            <person name="Arnold A.E."/>
            <person name="Porras-Alfaro A."/>
        </authorList>
    </citation>
    <scope>NUCLEOTIDE SEQUENCE [LARGE SCALE GENOMIC DNA]</scope>
    <source>
        <strain evidence="13 14">AZ0501</strain>
    </source>
</reference>
<keyword evidence="9" id="KW-0325">Glycoprotein</keyword>
<feature type="transmembrane region" description="Helical" evidence="11">
    <location>
        <begin position="1014"/>
        <end position="1032"/>
    </location>
</feature>
<dbReference type="InterPro" id="IPR054295">
    <property type="entry name" value="CHS4-like_dom"/>
</dbReference>
<dbReference type="EC" id="2.4.1.16" evidence="2"/>
<protein>
    <recommendedName>
        <fullName evidence="2">chitin synthase</fullName>
        <ecNumber evidence="2">2.4.1.16</ecNumber>
    </recommendedName>
</protein>
<feature type="compositionally biased region" description="Polar residues" evidence="10">
    <location>
        <begin position="21"/>
        <end position="60"/>
    </location>
</feature>
<evidence type="ECO:0000313" key="13">
    <source>
        <dbReference type="EMBL" id="OZJ02615.1"/>
    </source>
</evidence>
<evidence type="ECO:0000256" key="10">
    <source>
        <dbReference type="SAM" id="MobiDB-lite"/>
    </source>
</evidence>
<dbReference type="GO" id="GO:0030428">
    <property type="term" value="C:cell septum"/>
    <property type="evidence" value="ECO:0007669"/>
    <property type="project" value="TreeGrafter"/>
</dbReference>
<keyword evidence="3" id="KW-1003">Cell membrane</keyword>
<gene>
    <name evidence="13" type="ORF">BZG36_04277</name>
</gene>
<comment type="subcellular location">
    <subcellularLocation>
        <location evidence="1">Cell membrane</location>
        <topology evidence="1">Multi-pass membrane protein</topology>
    </subcellularLocation>
</comment>
<feature type="domain" description="Chitin synthase 4-like" evidence="12">
    <location>
        <begin position="448"/>
        <end position="528"/>
    </location>
</feature>
<keyword evidence="8 11" id="KW-0472">Membrane</keyword>
<feature type="region of interest" description="Disordered" evidence="10">
    <location>
        <begin position="244"/>
        <end position="263"/>
    </location>
</feature>
<evidence type="ECO:0000256" key="9">
    <source>
        <dbReference type="ARBA" id="ARBA00023180"/>
    </source>
</evidence>
<dbReference type="Proteomes" id="UP000242875">
    <property type="component" value="Unassembled WGS sequence"/>
</dbReference>
<dbReference type="PANTHER" id="PTHR22914:SF16">
    <property type="entry name" value="CHITIN SYNTHASE 3"/>
    <property type="match status" value="1"/>
</dbReference>
<feature type="transmembrane region" description="Helical" evidence="11">
    <location>
        <begin position="1068"/>
        <end position="1092"/>
    </location>
</feature>
<organism evidence="13 14">
    <name type="scientific">Bifiguratus adelaidae</name>
    <dbReference type="NCBI Taxonomy" id="1938954"/>
    <lineage>
        <taxon>Eukaryota</taxon>
        <taxon>Fungi</taxon>
        <taxon>Fungi incertae sedis</taxon>
        <taxon>Mucoromycota</taxon>
        <taxon>Mucoromycotina</taxon>
        <taxon>Endogonomycetes</taxon>
        <taxon>Endogonales</taxon>
        <taxon>Endogonales incertae sedis</taxon>
        <taxon>Bifiguratus</taxon>
    </lineage>
</organism>
<evidence type="ECO:0000256" key="4">
    <source>
        <dbReference type="ARBA" id="ARBA00022676"/>
    </source>
</evidence>
<dbReference type="OrthoDB" id="370884at2759"/>